<protein>
    <submittedName>
        <fullName evidence="1">Uncharacterized protein</fullName>
    </submittedName>
</protein>
<comment type="caution">
    <text evidence="1">The sequence shown here is derived from an EMBL/GenBank/DDBJ whole genome shotgun (WGS) entry which is preliminary data.</text>
</comment>
<reference evidence="2" key="1">
    <citation type="journal article" date="2022" name="Mol. Ecol. Resour.">
        <title>The genomes of chicory, endive, great burdock and yacon provide insights into Asteraceae palaeo-polyploidization history and plant inulin production.</title>
        <authorList>
            <person name="Fan W."/>
            <person name="Wang S."/>
            <person name="Wang H."/>
            <person name="Wang A."/>
            <person name="Jiang F."/>
            <person name="Liu H."/>
            <person name="Zhao H."/>
            <person name="Xu D."/>
            <person name="Zhang Y."/>
        </authorList>
    </citation>
    <scope>NUCLEOTIDE SEQUENCE [LARGE SCALE GENOMIC DNA]</scope>
    <source>
        <strain evidence="2">cv. Punajuju</strain>
    </source>
</reference>
<dbReference type="Proteomes" id="UP001055811">
    <property type="component" value="Linkage Group LG03"/>
</dbReference>
<proteinExistence type="predicted"/>
<evidence type="ECO:0000313" key="2">
    <source>
        <dbReference type="Proteomes" id="UP001055811"/>
    </source>
</evidence>
<organism evidence="1 2">
    <name type="scientific">Cichorium intybus</name>
    <name type="common">Chicory</name>
    <dbReference type="NCBI Taxonomy" id="13427"/>
    <lineage>
        <taxon>Eukaryota</taxon>
        <taxon>Viridiplantae</taxon>
        <taxon>Streptophyta</taxon>
        <taxon>Embryophyta</taxon>
        <taxon>Tracheophyta</taxon>
        <taxon>Spermatophyta</taxon>
        <taxon>Magnoliopsida</taxon>
        <taxon>eudicotyledons</taxon>
        <taxon>Gunneridae</taxon>
        <taxon>Pentapetalae</taxon>
        <taxon>asterids</taxon>
        <taxon>campanulids</taxon>
        <taxon>Asterales</taxon>
        <taxon>Asteraceae</taxon>
        <taxon>Cichorioideae</taxon>
        <taxon>Cichorieae</taxon>
        <taxon>Cichoriinae</taxon>
        <taxon>Cichorium</taxon>
    </lineage>
</organism>
<sequence length="168" mass="19117">MFRSISLNQQWRKRTLDSFKSLSYASCREQRNQQEKSTEGEHSTTLNNEEETQDDGGRKQTYHFRSATMSKFLVVTSESRDLPFILFMKDAEKSIVGSSESYSTFKTRLEKLPDNVVGIGSQTHADSRIEKSHPEGLLFTKFGSNQTALLDLAFPVRTCFANSSEVWG</sequence>
<gene>
    <name evidence="1" type="ORF">L2E82_16530</name>
</gene>
<dbReference type="EMBL" id="CM042011">
    <property type="protein sequence ID" value="KAI3766470.1"/>
    <property type="molecule type" value="Genomic_DNA"/>
</dbReference>
<keyword evidence="2" id="KW-1185">Reference proteome</keyword>
<accession>A0ACB9F5V6</accession>
<evidence type="ECO:0000313" key="1">
    <source>
        <dbReference type="EMBL" id="KAI3766470.1"/>
    </source>
</evidence>
<reference evidence="1 2" key="2">
    <citation type="journal article" date="2022" name="Mol. Ecol. Resour.">
        <title>The genomes of chicory, endive, great burdock and yacon provide insights into Asteraceae paleo-polyploidization history and plant inulin production.</title>
        <authorList>
            <person name="Fan W."/>
            <person name="Wang S."/>
            <person name="Wang H."/>
            <person name="Wang A."/>
            <person name="Jiang F."/>
            <person name="Liu H."/>
            <person name="Zhao H."/>
            <person name="Xu D."/>
            <person name="Zhang Y."/>
        </authorList>
    </citation>
    <scope>NUCLEOTIDE SEQUENCE [LARGE SCALE GENOMIC DNA]</scope>
    <source>
        <strain evidence="2">cv. Punajuju</strain>
        <tissue evidence="1">Leaves</tissue>
    </source>
</reference>
<name>A0ACB9F5V6_CICIN</name>